<evidence type="ECO:0000313" key="1">
    <source>
        <dbReference type="EMBL" id="QDU39135.1"/>
    </source>
</evidence>
<proteinExistence type="predicted"/>
<accession>A0A517Z9H1</accession>
<reference evidence="1 2" key="1">
    <citation type="submission" date="2019-02" db="EMBL/GenBank/DDBJ databases">
        <title>Deep-cultivation of Planctomycetes and their phenomic and genomic characterization uncovers novel biology.</title>
        <authorList>
            <person name="Wiegand S."/>
            <person name="Jogler M."/>
            <person name="Boedeker C."/>
            <person name="Pinto D."/>
            <person name="Vollmers J."/>
            <person name="Rivas-Marin E."/>
            <person name="Kohn T."/>
            <person name="Peeters S.H."/>
            <person name="Heuer A."/>
            <person name="Rast P."/>
            <person name="Oberbeckmann S."/>
            <person name="Bunk B."/>
            <person name="Jeske O."/>
            <person name="Meyerdierks A."/>
            <person name="Storesund J.E."/>
            <person name="Kallscheuer N."/>
            <person name="Luecker S."/>
            <person name="Lage O.M."/>
            <person name="Pohl T."/>
            <person name="Merkel B.J."/>
            <person name="Hornburger P."/>
            <person name="Mueller R.-W."/>
            <person name="Bruemmer F."/>
            <person name="Labrenz M."/>
            <person name="Spormann A.M."/>
            <person name="Op den Camp H."/>
            <person name="Overmann J."/>
            <person name="Amann R."/>
            <person name="Jetten M.S.M."/>
            <person name="Mascher T."/>
            <person name="Medema M.H."/>
            <person name="Devos D.P."/>
            <person name="Kaster A.-K."/>
            <person name="Ovreas L."/>
            <person name="Rohde M."/>
            <person name="Galperin M.Y."/>
            <person name="Jogler C."/>
        </authorList>
    </citation>
    <scope>NUCLEOTIDE SEQUENCE [LARGE SCALE GENOMIC DNA]</scope>
    <source>
        <strain evidence="1 2">Mal4</strain>
    </source>
</reference>
<organism evidence="1 2">
    <name type="scientific">Maioricimonas rarisocia</name>
    <dbReference type="NCBI Taxonomy" id="2528026"/>
    <lineage>
        <taxon>Bacteria</taxon>
        <taxon>Pseudomonadati</taxon>
        <taxon>Planctomycetota</taxon>
        <taxon>Planctomycetia</taxon>
        <taxon>Planctomycetales</taxon>
        <taxon>Planctomycetaceae</taxon>
        <taxon>Maioricimonas</taxon>
    </lineage>
</organism>
<dbReference type="InterPro" id="IPR024078">
    <property type="entry name" value="LmbE-like_dom_sf"/>
</dbReference>
<name>A0A517Z9H1_9PLAN</name>
<dbReference type="KEGG" id="mri:Mal4_34700"/>
<dbReference type="GO" id="GO:0016811">
    <property type="term" value="F:hydrolase activity, acting on carbon-nitrogen (but not peptide) bonds, in linear amides"/>
    <property type="evidence" value="ECO:0007669"/>
    <property type="project" value="TreeGrafter"/>
</dbReference>
<dbReference type="PANTHER" id="PTHR12993">
    <property type="entry name" value="N-ACETYLGLUCOSAMINYL-PHOSPHATIDYLINOSITOL DE-N-ACETYLASE-RELATED"/>
    <property type="match status" value="1"/>
</dbReference>
<dbReference type="AlphaFoldDB" id="A0A517Z9H1"/>
<evidence type="ECO:0000313" key="2">
    <source>
        <dbReference type="Proteomes" id="UP000320496"/>
    </source>
</evidence>
<keyword evidence="1" id="KW-0378">Hydrolase</keyword>
<dbReference type="Gene3D" id="3.40.50.10320">
    <property type="entry name" value="LmbE-like"/>
    <property type="match status" value="1"/>
</dbReference>
<keyword evidence="2" id="KW-1185">Reference proteome</keyword>
<dbReference type="Pfam" id="PF02585">
    <property type="entry name" value="PIG-L"/>
    <property type="match status" value="1"/>
</dbReference>
<gene>
    <name evidence="1" type="primary">mca_2</name>
    <name evidence="1" type="ORF">Mal4_34700</name>
</gene>
<dbReference type="SUPFAM" id="SSF102588">
    <property type="entry name" value="LmbE-like"/>
    <property type="match status" value="1"/>
</dbReference>
<sequence length="236" mass="25664">MRLDFSGETVLAIVAHPDDAELLCAGTLARARNDGADVAIAVLCQGDKGQPAEAIADLAAVRREEMKAAAEVLGARLLLGERPDSGLVDDLATRQLVVELIRSVRPTLVLAHAPDDYHADHRAASCLAEATSWTCASNGWDSQQPALDAPPAVWWMDTVGMHDFEPGFYVDVSNVMETKENMLQEHTSQLRRSGDGDFAPLLDLMRQQAEARGMQCGVAAAECFRIHRAFKRVSAW</sequence>
<dbReference type="PANTHER" id="PTHR12993:SF11">
    <property type="entry name" value="N-ACETYLGLUCOSAMINYL-PHOSPHATIDYLINOSITOL DE-N-ACETYLASE"/>
    <property type="match status" value="1"/>
</dbReference>
<dbReference type="EMBL" id="CP036275">
    <property type="protein sequence ID" value="QDU39135.1"/>
    <property type="molecule type" value="Genomic_DNA"/>
</dbReference>
<protein>
    <submittedName>
        <fullName evidence="1">Mycothiol S-conjugate amidase</fullName>
        <ecNumber evidence="1">3.5.1.115</ecNumber>
    </submittedName>
</protein>
<dbReference type="InterPro" id="IPR003737">
    <property type="entry name" value="GlcNAc_PI_deacetylase-related"/>
</dbReference>
<dbReference type="EC" id="3.5.1.115" evidence="1"/>
<dbReference type="Proteomes" id="UP000320496">
    <property type="component" value="Chromosome"/>
</dbReference>
<dbReference type="OrthoDB" id="9790023at2"/>